<dbReference type="RefSeq" id="WP_011904583.1">
    <property type="nucleotide sequence ID" value="NC_009380.1"/>
</dbReference>
<protein>
    <recommendedName>
        <fullName evidence="3">Carrier domain-containing protein</fullName>
    </recommendedName>
</protein>
<dbReference type="AlphaFoldDB" id="A4X2P9"/>
<evidence type="ECO:0000256" key="2">
    <source>
        <dbReference type="ARBA" id="ARBA00022553"/>
    </source>
</evidence>
<dbReference type="InterPro" id="IPR009081">
    <property type="entry name" value="PP-bd_ACP"/>
</dbReference>
<gene>
    <name evidence="4" type="ordered locus">Strop_0672</name>
</gene>
<keyword evidence="5" id="KW-1185">Reference proteome</keyword>
<evidence type="ECO:0000259" key="3">
    <source>
        <dbReference type="Pfam" id="PF00550"/>
    </source>
</evidence>
<reference evidence="5" key="1">
    <citation type="journal article" date="2007" name="Proc. Natl. Acad. Sci. U.S.A.">
        <title>Genome sequencing reveals complex secondary metabolome in the marine actinomycete Salinispora tropica.</title>
        <authorList>
            <person name="Udwary D.W."/>
            <person name="Zeigler L."/>
            <person name="Asolkar R.N."/>
            <person name="Singan V."/>
            <person name="Lapidus A."/>
            <person name="Fenical W."/>
            <person name="Jensen P.R."/>
            <person name="Moore B.S."/>
        </authorList>
    </citation>
    <scope>NUCLEOTIDE SEQUENCE [LARGE SCALE GENOMIC DNA]</scope>
    <source>
        <strain evidence="5">ATCC BAA-916 / DSM 44818 / CNB-440</strain>
    </source>
</reference>
<dbReference type="Proteomes" id="UP000000235">
    <property type="component" value="Chromosome"/>
</dbReference>
<keyword evidence="1" id="KW-0596">Phosphopantetheine</keyword>
<keyword evidence="2" id="KW-0597">Phosphoprotein</keyword>
<evidence type="ECO:0000313" key="5">
    <source>
        <dbReference type="Proteomes" id="UP000000235"/>
    </source>
</evidence>
<dbReference type="SUPFAM" id="SSF47336">
    <property type="entry name" value="ACP-like"/>
    <property type="match status" value="1"/>
</dbReference>
<organism evidence="4 5">
    <name type="scientific">Salinispora tropica (strain ATCC BAA-916 / DSM 44818 / JCM 13857 / NBRC 105044 / CNB-440)</name>
    <dbReference type="NCBI Taxonomy" id="369723"/>
    <lineage>
        <taxon>Bacteria</taxon>
        <taxon>Bacillati</taxon>
        <taxon>Actinomycetota</taxon>
        <taxon>Actinomycetes</taxon>
        <taxon>Micromonosporales</taxon>
        <taxon>Micromonosporaceae</taxon>
        <taxon>Salinispora</taxon>
    </lineage>
</organism>
<sequence>MTTPADLDQTIAKYASVAFDDSTPLLEAGLESLSLLRLAVELANDDDAEIDATRLVDLRTVGDLKQWLHELSAVGAETGGGAR</sequence>
<dbReference type="HOGENOM" id="CLU_2540658_0_0_11"/>
<dbReference type="eggNOG" id="ENOG5034808">
    <property type="taxonomic scope" value="Bacteria"/>
</dbReference>
<dbReference type="Gene3D" id="1.10.1200.10">
    <property type="entry name" value="ACP-like"/>
    <property type="match status" value="1"/>
</dbReference>
<proteinExistence type="predicted"/>
<name>A4X2P9_SALTO</name>
<dbReference type="KEGG" id="stp:Strop_0672"/>
<accession>A4X2P9</accession>
<dbReference type="PROSITE" id="PS00012">
    <property type="entry name" value="PHOSPHOPANTETHEINE"/>
    <property type="match status" value="1"/>
</dbReference>
<evidence type="ECO:0000313" key="4">
    <source>
        <dbReference type="EMBL" id="ABP53149.1"/>
    </source>
</evidence>
<dbReference type="InterPro" id="IPR036736">
    <property type="entry name" value="ACP-like_sf"/>
</dbReference>
<dbReference type="InterPro" id="IPR006162">
    <property type="entry name" value="Ppantetheine_attach_site"/>
</dbReference>
<dbReference type="EMBL" id="CP000667">
    <property type="protein sequence ID" value="ABP53149.1"/>
    <property type="molecule type" value="Genomic_DNA"/>
</dbReference>
<dbReference type="Pfam" id="PF00550">
    <property type="entry name" value="PP-binding"/>
    <property type="match status" value="1"/>
</dbReference>
<dbReference type="STRING" id="369723.Strop_0672"/>
<feature type="domain" description="Carrier" evidence="3">
    <location>
        <begin position="11"/>
        <end position="68"/>
    </location>
</feature>
<dbReference type="PATRIC" id="fig|369723.5.peg.681"/>
<evidence type="ECO:0000256" key="1">
    <source>
        <dbReference type="ARBA" id="ARBA00022450"/>
    </source>
</evidence>